<dbReference type="InterPro" id="IPR002372">
    <property type="entry name" value="PQQ_rpt_dom"/>
</dbReference>
<dbReference type="Proteomes" id="UP000283128">
    <property type="component" value="Unassembled WGS sequence"/>
</dbReference>
<feature type="region of interest" description="Disordered" evidence="1">
    <location>
        <begin position="1"/>
        <end position="21"/>
    </location>
</feature>
<dbReference type="AlphaFoldDB" id="A0A437PJR5"/>
<dbReference type="SUPFAM" id="SSF50998">
    <property type="entry name" value="Quinoprotein alcohol dehydrogenase-like"/>
    <property type="match status" value="1"/>
</dbReference>
<evidence type="ECO:0000313" key="4">
    <source>
        <dbReference type="EMBL" id="RVU22487.1"/>
    </source>
</evidence>
<gene>
    <name evidence="4" type="ORF">EOT10_21205</name>
</gene>
<evidence type="ECO:0000313" key="5">
    <source>
        <dbReference type="Proteomes" id="UP000283128"/>
    </source>
</evidence>
<dbReference type="PANTHER" id="PTHR34512">
    <property type="entry name" value="CELL SURFACE PROTEIN"/>
    <property type="match status" value="1"/>
</dbReference>
<evidence type="ECO:0000259" key="3">
    <source>
        <dbReference type="Pfam" id="PF13360"/>
    </source>
</evidence>
<dbReference type="EMBL" id="RZYA01000010">
    <property type="protein sequence ID" value="RVU22487.1"/>
    <property type="molecule type" value="Genomic_DNA"/>
</dbReference>
<keyword evidence="2" id="KW-0472">Membrane</keyword>
<feature type="domain" description="Pyrrolo-quinoline quinone repeat" evidence="3">
    <location>
        <begin position="170"/>
        <end position="385"/>
    </location>
</feature>
<reference evidence="4 5" key="1">
    <citation type="submission" date="2019-01" db="EMBL/GenBank/DDBJ databases">
        <title>Genome sequences of Streptomyces and Rhizobium isolates collected from root and soil.</title>
        <authorList>
            <person name="Chhettri S."/>
            <person name="Sevigny J.L."/>
            <person name="Sen A."/>
            <person name="Ennis N."/>
            <person name="Tisa L."/>
        </authorList>
    </citation>
    <scope>NUCLEOTIDE SEQUENCE [LARGE SCALE GENOMIC DNA]</scope>
    <source>
        <strain evidence="4 5">San01</strain>
    </source>
</reference>
<protein>
    <recommendedName>
        <fullName evidence="3">Pyrrolo-quinoline quinone repeat domain-containing protein</fullName>
    </recommendedName>
</protein>
<dbReference type="InterPro" id="IPR011047">
    <property type="entry name" value="Quinoprotein_ADH-like_sf"/>
</dbReference>
<evidence type="ECO:0000256" key="2">
    <source>
        <dbReference type="SAM" id="Phobius"/>
    </source>
</evidence>
<evidence type="ECO:0000256" key="1">
    <source>
        <dbReference type="SAM" id="MobiDB-lite"/>
    </source>
</evidence>
<dbReference type="PANTHER" id="PTHR34512:SF30">
    <property type="entry name" value="OUTER MEMBRANE PROTEIN ASSEMBLY FACTOR BAMB"/>
    <property type="match status" value="1"/>
</dbReference>
<comment type="caution">
    <text evidence="4">The sequence shown here is derived from an EMBL/GenBank/DDBJ whole genome shotgun (WGS) entry which is preliminary data.</text>
</comment>
<organism evidence="4 5">
    <name type="scientific">Streptomyces antnestii</name>
    <dbReference type="NCBI Taxonomy" id="2494256"/>
    <lineage>
        <taxon>Bacteria</taxon>
        <taxon>Bacillati</taxon>
        <taxon>Actinomycetota</taxon>
        <taxon>Actinomycetes</taxon>
        <taxon>Kitasatosporales</taxon>
        <taxon>Streptomycetaceae</taxon>
        <taxon>Streptomyces</taxon>
    </lineage>
</organism>
<name>A0A437PJR5_9ACTN</name>
<keyword evidence="2" id="KW-1133">Transmembrane helix</keyword>
<keyword evidence="5" id="KW-1185">Reference proteome</keyword>
<dbReference type="Gene3D" id="2.130.10.10">
    <property type="entry name" value="YVTN repeat-like/Quinoprotein amine dehydrogenase"/>
    <property type="match status" value="2"/>
</dbReference>
<sequence>MSFGPPPSPFTQSTRVAEERRSRRVKVWGSAVLALVAVVCVGGWFLIAGLPGSGGSGTENKAAAVQQAPDDIRETVEKRPRGAAGHLVASVQDRGVKPNQNQETPGTWATDKVLVKGNDDVLQAAETGSGHAAWRRNLSGSICAWTKHVTVDGRTAIAFKDKKKDGGCNRLALFDLDSGRKVWQVVIPWKDSGFGELPNVTMTRGVVESSWKTGSAGYDMNSGKRLWERKATAKCREGGFSGGKTLLLRMDCTTSIYEPTRKVIAKIDPRTGAEKWRYNVAKKIALTFIVSSEPPVLAVAAGEDSISDLISLDERGKYRATVRLDGGHYEVDCDDAVVYSAVDDCSDIAVGDGQVFINSSEEVGGSNHQTNRIVSFDLGTGKPVVKFEAGPDQMIYPIRMSGDRLLAFRRGTDNYAPFSLVSLDPSTGNETVYFYFTVLSQAMDLTYTKFSDVVVEDGRIFFGSNMVRGEVIKGQPVPEWLAFGVGSAG</sequence>
<proteinExistence type="predicted"/>
<dbReference type="OrthoDB" id="4326117at2"/>
<dbReference type="Pfam" id="PF13360">
    <property type="entry name" value="PQQ_2"/>
    <property type="match status" value="1"/>
</dbReference>
<dbReference type="InterPro" id="IPR015943">
    <property type="entry name" value="WD40/YVTN_repeat-like_dom_sf"/>
</dbReference>
<accession>A0A437PJR5</accession>
<feature type="transmembrane region" description="Helical" evidence="2">
    <location>
        <begin position="27"/>
        <end position="47"/>
    </location>
</feature>
<keyword evidence="2" id="KW-0812">Transmembrane</keyword>